<name>A0A227KQM7_9BURK</name>
<proteinExistence type="predicted"/>
<sequence length="119" mass="12922">MSLKAYLQTLISKLGVINTTGLITETGEVTGIESTPHERRVSFIAPRSGYVVVLIKFDVSIVNLMVNEKSFTQISKGERDGTYQAVYAPCAKGDTVEVAVLAHANGVVQFNFFPINNGK</sequence>
<evidence type="ECO:0000313" key="2">
    <source>
        <dbReference type="Proteomes" id="UP000214610"/>
    </source>
</evidence>
<accession>A0A227KQM7</accession>
<dbReference type="AlphaFoldDB" id="A0A227KQM7"/>
<protein>
    <submittedName>
        <fullName evidence="1">Uncharacterized protein</fullName>
    </submittedName>
</protein>
<organism evidence="1 2">
    <name type="scientific">Turicimonas muris</name>
    <dbReference type="NCBI Taxonomy" id="1796652"/>
    <lineage>
        <taxon>Bacteria</taxon>
        <taxon>Pseudomonadati</taxon>
        <taxon>Pseudomonadota</taxon>
        <taxon>Betaproteobacteria</taxon>
        <taxon>Burkholderiales</taxon>
        <taxon>Sutterellaceae</taxon>
        <taxon>Turicimonas</taxon>
    </lineage>
</organism>
<dbReference type="EMBL" id="NHMP01000001">
    <property type="protein sequence ID" value="OXE50843.1"/>
    <property type="molecule type" value="Genomic_DNA"/>
</dbReference>
<keyword evidence="2" id="KW-1185">Reference proteome</keyword>
<reference evidence="2" key="1">
    <citation type="submission" date="2017-05" db="EMBL/GenBank/DDBJ databases">
        <title>Improved OligoMM genomes.</title>
        <authorList>
            <person name="Garzetti D."/>
        </authorList>
    </citation>
    <scope>NUCLEOTIDE SEQUENCE [LARGE SCALE GENOMIC DNA]</scope>
    <source>
        <strain evidence="2">YL45</strain>
    </source>
</reference>
<dbReference type="GeneID" id="78363029"/>
<dbReference type="RefSeq" id="WP_066590703.1">
    <property type="nucleotide sequence ID" value="NZ_CP065313.1"/>
</dbReference>
<dbReference type="Proteomes" id="UP000214610">
    <property type="component" value="Unassembled WGS sequence"/>
</dbReference>
<comment type="caution">
    <text evidence="1">The sequence shown here is derived from an EMBL/GenBank/DDBJ whole genome shotgun (WGS) entry which is preliminary data.</text>
</comment>
<evidence type="ECO:0000313" key="1">
    <source>
        <dbReference type="EMBL" id="OXE50843.1"/>
    </source>
</evidence>
<gene>
    <name evidence="1" type="ORF">ADH67_00635</name>
</gene>